<proteinExistence type="predicted"/>
<evidence type="ECO:0000313" key="4">
    <source>
        <dbReference type="RefSeq" id="XP_038823051.1"/>
    </source>
</evidence>
<sequence length="824" mass="94863">MDVVVKLEEDERELSQTIIWSDSINAWIDYPSSPLSRNTVIGSHVGLLKELTYVPTISPQTTSQGQILRIFPEKTGARDGENRAVKMVYFCKDQDTISTSERHLIKEKSWCATLSSDILKSSSNLKAQINPTSQEFSLNQKQTPTNNELPVDNVNIPSHSTAIPSVLTSPATESGCHLAVSTRLILPEYCEPVNFTSDEDEDYNVTLRQRLQCKKRVDKYIQQCRGCYSRPNLRKFGKCWKDPYAKCKEIGIDFHVGSGATQKLDLHLMTIGVMIEVSEYAKEINRAHKHVIFDILEYNFDLGVENEKRYHFSNKIERKIKEMLKMYPKRTPDWLTEVFELPDPKTMKVLEYSLKWARSHLHNSVSENPTPFDICIKEEPVVDLIAPLHVTTESFSTETDVTQCADETAILDPENGPNDICTRDESGTITTQTDMTMDQSFMMPTVEEALRELYPICKEKGLDLDVKSKFGKIEKLDLHLLTRDVMVELADFASKVCGNWKQMVCDVVEYNFDLDLQSGKTEQAEDIMNRLRAVLQRKAGLNGQWRFELEKEAFFLKKSRKRKNHTEMSSNQVTTASFVPKYQMKEVSNRRRLDLMRKKKEMDTCVTRETEGVHFEVRPVESHCVKKQRISEETDLALCTDETKQIVVTNLDQSNVTSNTKKGVKERYSLCEEIGLDLDVAFKPSKKKLEFQLLTNGVIFEVYKYAKRAAESKKAKGWGYILYDILEYNFDLSLQNQIRNQFQLRISHKVRRTVQKHKHGQKPESKQISKDLFIIPSVIQKSKKKSAFRLFSQTKYGTRCKTGNLYPHHGKDTIAMETVEKNLH</sequence>
<evidence type="ECO:0000313" key="5">
    <source>
        <dbReference type="RefSeq" id="XP_038823052.1"/>
    </source>
</evidence>
<evidence type="ECO:0000313" key="2">
    <source>
        <dbReference type="RefSeq" id="XP_038823049.1"/>
    </source>
</evidence>
<evidence type="ECO:0000313" key="9">
    <source>
        <dbReference type="RefSeq" id="XP_038823056.1"/>
    </source>
</evidence>
<dbReference type="RefSeq" id="XP_038823052.1">
    <property type="nucleotide sequence ID" value="XM_038967124.1"/>
</dbReference>
<dbReference type="RefSeq" id="XP_038823054.1">
    <property type="nucleotide sequence ID" value="XM_038967126.1"/>
</dbReference>
<dbReference type="RefSeq" id="XP_038823056.1">
    <property type="nucleotide sequence ID" value="XM_038967128.1"/>
</dbReference>
<dbReference type="RefSeq" id="XP_038823053.1">
    <property type="nucleotide sequence ID" value="XM_038967125.1"/>
</dbReference>
<organism evidence="1 9">
    <name type="scientific">Salvelinus namaycush</name>
    <name type="common">Lake trout</name>
    <name type="synonym">Salmo namaycush</name>
    <dbReference type="NCBI Taxonomy" id="8040"/>
    <lineage>
        <taxon>Eukaryota</taxon>
        <taxon>Metazoa</taxon>
        <taxon>Chordata</taxon>
        <taxon>Craniata</taxon>
        <taxon>Vertebrata</taxon>
        <taxon>Euteleostomi</taxon>
        <taxon>Actinopterygii</taxon>
        <taxon>Neopterygii</taxon>
        <taxon>Teleostei</taxon>
        <taxon>Protacanthopterygii</taxon>
        <taxon>Salmoniformes</taxon>
        <taxon>Salmonidae</taxon>
        <taxon>Salmoninae</taxon>
        <taxon>Salvelinus</taxon>
    </lineage>
</organism>
<accession>A0A8U0PEK7</accession>
<dbReference type="RefSeq" id="XP_038823049.1">
    <property type="nucleotide sequence ID" value="XM_038967121.1"/>
</dbReference>
<dbReference type="AlphaFoldDB" id="A0A8U0PEK7"/>
<dbReference type="RefSeq" id="XP_038823057.1">
    <property type="nucleotide sequence ID" value="XM_038967129.1"/>
</dbReference>
<dbReference type="GeneID" id="120023136"/>
<evidence type="ECO:0000313" key="6">
    <source>
        <dbReference type="RefSeq" id="XP_038823053.1"/>
    </source>
</evidence>
<name>A0A8U0PEK7_SALNM</name>
<evidence type="ECO:0000313" key="3">
    <source>
        <dbReference type="RefSeq" id="XP_038823050.1"/>
    </source>
</evidence>
<reference evidence="2 3" key="1">
    <citation type="submission" date="2025-04" db="UniProtKB">
        <authorList>
            <consortium name="RefSeq"/>
        </authorList>
    </citation>
    <scope>IDENTIFICATION</scope>
    <source>
        <tissue evidence="2 3">White muscle</tissue>
    </source>
</reference>
<evidence type="ECO:0000313" key="1">
    <source>
        <dbReference type="Proteomes" id="UP000808372"/>
    </source>
</evidence>
<dbReference type="KEGG" id="snh:120023136"/>
<evidence type="ECO:0000313" key="10">
    <source>
        <dbReference type="RefSeq" id="XP_038823057.1"/>
    </source>
</evidence>
<gene>
    <name evidence="2 3 4 5 6 7 8 9 10" type="primary">LOC120023136</name>
</gene>
<dbReference type="RefSeq" id="XP_038823050.1">
    <property type="nucleotide sequence ID" value="XM_038967122.1"/>
</dbReference>
<evidence type="ECO:0000313" key="7">
    <source>
        <dbReference type="RefSeq" id="XP_038823054.1"/>
    </source>
</evidence>
<protein>
    <submittedName>
        <fullName evidence="2 3">Uncharacterized protein LOC120023136</fullName>
    </submittedName>
</protein>
<evidence type="ECO:0000313" key="8">
    <source>
        <dbReference type="RefSeq" id="XP_038823055.1"/>
    </source>
</evidence>
<dbReference type="Proteomes" id="UP000808372">
    <property type="component" value="Chromosome 28"/>
</dbReference>
<dbReference type="RefSeq" id="XP_038823051.1">
    <property type="nucleotide sequence ID" value="XM_038967123.1"/>
</dbReference>
<dbReference type="RefSeq" id="XP_038823055.1">
    <property type="nucleotide sequence ID" value="XM_038967127.1"/>
</dbReference>
<keyword evidence="1" id="KW-1185">Reference proteome</keyword>